<organism evidence="1 2">
    <name type="scientific">Camellia lanceoleosa</name>
    <dbReference type="NCBI Taxonomy" id="1840588"/>
    <lineage>
        <taxon>Eukaryota</taxon>
        <taxon>Viridiplantae</taxon>
        <taxon>Streptophyta</taxon>
        <taxon>Embryophyta</taxon>
        <taxon>Tracheophyta</taxon>
        <taxon>Spermatophyta</taxon>
        <taxon>Magnoliopsida</taxon>
        <taxon>eudicotyledons</taxon>
        <taxon>Gunneridae</taxon>
        <taxon>Pentapetalae</taxon>
        <taxon>asterids</taxon>
        <taxon>Ericales</taxon>
        <taxon>Theaceae</taxon>
        <taxon>Camellia</taxon>
    </lineage>
</organism>
<keyword evidence="2" id="KW-1185">Reference proteome</keyword>
<evidence type="ECO:0000313" key="1">
    <source>
        <dbReference type="EMBL" id="KAI7999171.1"/>
    </source>
</evidence>
<comment type="caution">
    <text evidence="1">The sequence shown here is derived from an EMBL/GenBank/DDBJ whole genome shotgun (WGS) entry which is preliminary data.</text>
</comment>
<evidence type="ECO:0000313" key="2">
    <source>
        <dbReference type="Proteomes" id="UP001060215"/>
    </source>
</evidence>
<name>A0ACC0GIC3_9ERIC</name>
<sequence length="498" mass="55417">MASKQTAEVSVRILIDEEKKRVVCAEAGNDFLDILFSFLTLPMGTIVRLVRKQQSSQIGCMNSLYRSVENLSTSYLPTEACKDMLLHPRTPCETICSGLKVNIADTKPTKYFICSDMACCHNGYRLLSDYVNTKCKCGKLMNRELYVSGAGSSGNATDEVFVKRLTYIVSDNLQVMVSTPGALVELLGNVGIKDAKSLEEKVVKVGSEEILELLKHTLLSESPLTDVFLPKERFNPERSKLLNPRYHQFLSQNIPGRATNGSMAVKIMVRKSDGKALYAEAMEDFVDLLFSFLTISLANVLKCMEGKSSLGCVDNLYKNLQVLNEKWFVTHGVPWNHYPKCSNELLLDPGLAPNFRCSSQPFQLAERNADYYLHRKLSTDVCSLTFQWSSVHKNTDFLTLLTLIDPKTPNWETSSGNFVKRPAVFLVSDGLAVLPSASTTSSISYLKGLNVPIEDIEEHVIKINKQEALNLLKAALITTSALTNALNLPCSRKTKQEP</sequence>
<gene>
    <name evidence="1" type="ORF">LOK49_LG10G02104</name>
</gene>
<dbReference type="EMBL" id="CM045767">
    <property type="protein sequence ID" value="KAI7999171.1"/>
    <property type="molecule type" value="Genomic_DNA"/>
</dbReference>
<accession>A0ACC0GIC3</accession>
<reference evidence="1 2" key="1">
    <citation type="journal article" date="2022" name="Plant J.">
        <title>Chromosome-level genome of Camellia lanceoleosa provides a valuable resource for understanding genome evolution and self-incompatibility.</title>
        <authorList>
            <person name="Gong W."/>
            <person name="Xiao S."/>
            <person name="Wang L."/>
            <person name="Liao Z."/>
            <person name="Chang Y."/>
            <person name="Mo W."/>
            <person name="Hu G."/>
            <person name="Li W."/>
            <person name="Zhao G."/>
            <person name="Zhu H."/>
            <person name="Hu X."/>
            <person name="Ji K."/>
            <person name="Xiang X."/>
            <person name="Song Q."/>
            <person name="Yuan D."/>
            <person name="Jin S."/>
            <person name="Zhang L."/>
        </authorList>
    </citation>
    <scope>NUCLEOTIDE SEQUENCE [LARGE SCALE GENOMIC DNA]</scope>
    <source>
        <strain evidence="1">SQ_2022a</strain>
    </source>
</reference>
<protein>
    <submittedName>
        <fullName evidence="1">Uncharacterized protein</fullName>
    </submittedName>
</protein>
<proteinExistence type="predicted"/>
<dbReference type="Proteomes" id="UP001060215">
    <property type="component" value="Chromosome 10"/>
</dbReference>